<dbReference type="GeneID" id="66740828"/>
<dbReference type="EMBL" id="CP038908">
    <property type="protein sequence ID" value="QGO05744.1"/>
    <property type="molecule type" value="Genomic_DNA"/>
</dbReference>
<dbReference type="OrthoDB" id="5616332at2"/>
<gene>
    <name evidence="1" type="ORF">KU39_2326</name>
    <name evidence="2" type="ORF">Psal009_01640</name>
</gene>
<sequence>MIITFNGTQIDVEKVLTFSVKENNLIIHTPHDQYIINFETNSKEVMNTVAEYAHLCCRNNFDNIDLDKITKWLFTKKGKAISINQRSI</sequence>
<protein>
    <submittedName>
        <fullName evidence="2">Uncharacterized protein</fullName>
    </submittedName>
</protein>
<organism evidence="2 4">
    <name type="scientific">Piscirickettsia salmonis</name>
    <dbReference type="NCBI Taxonomy" id="1238"/>
    <lineage>
        <taxon>Bacteria</taxon>
        <taxon>Pseudomonadati</taxon>
        <taxon>Pseudomonadota</taxon>
        <taxon>Gammaproteobacteria</taxon>
        <taxon>Thiotrichales</taxon>
        <taxon>Piscirickettsiaceae</taxon>
        <taxon>Piscirickettsia</taxon>
    </lineage>
</organism>
<keyword evidence="4" id="KW-1185">Reference proteome</keyword>
<evidence type="ECO:0000313" key="2">
    <source>
        <dbReference type="EMBL" id="QGO05744.1"/>
    </source>
</evidence>
<dbReference type="Proteomes" id="UP000422232">
    <property type="component" value="Chromosome"/>
</dbReference>
<evidence type="ECO:0000313" key="4">
    <source>
        <dbReference type="Proteomes" id="UP000422232"/>
    </source>
</evidence>
<evidence type="ECO:0000313" key="3">
    <source>
        <dbReference type="Proteomes" id="UP000029558"/>
    </source>
</evidence>
<reference evidence="1" key="2">
    <citation type="submission" date="2015-08" db="EMBL/GenBank/DDBJ databases">
        <title>Complete genome sequence of Piscirickettsia salmonis strain PM32597B1.</title>
        <authorList>
            <person name="Bohle H."/>
            <person name="Henriquez P."/>
            <person name="Navas E."/>
            <person name="Grothusen H."/>
            <person name="Bustamante F."/>
            <person name="Bustos P."/>
            <person name="Bustos P."/>
            <person name="Mancilla M."/>
        </authorList>
    </citation>
    <scope>NUCLEOTIDE SEQUENCE</scope>
    <source>
        <strain evidence="1">PM32597B1</strain>
    </source>
</reference>
<accession>A0A0K2L5U0</accession>
<dbReference type="RefSeq" id="WP_016212534.1">
    <property type="nucleotide sequence ID" value="NZ_CP012413.1"/>
</dbReference>
<reference evidence="1 3" key="1">
    <citation type="journal article" date="2014" name="Genome Announc.">
        <title>Comparative Genome Analysis of Two Isolates of the Fish Pathogen Piscirickettsia salmonis from Different Hosts Reveals Major Differences in Virulence-Associated Secretion Systems.</title>
        <authorList>
            <person name="Bohle H."/>
            <person name="Henriquez P."/>
            <person name="Grothusen H."/>
            <person name="Navas E."/>
            <person name="Sandoval A."/>
            <person name="Bustamante F."/>
            <person name="Bustos P."/>
            <person name="Mancilla M."/>
        </authorList>
    </citation>
    <scope>NUCLEOTIDE SEQUENCE [LARGE SCALE GENOMIC DNA]</scope>
    <source>
        <strain evidence="3">B1-32597</strain>
        <strain evidence="1">PM32597B1</strain>
    </source>
</reference>
<name>A0A0K2L5U0_PISSA</name>
<proteinExistence type="predicted"/>
<evidence type="ECO:0000313" key="1">
    <source>
        <dbReference type="EMBL" id="ALB23504.1"/>
    </source>
</evidence>
<reference evidence="2 4" key="3">
    <citation type="submission" date="2019-04" db="EMBL/GenBank/DDBJ databases">
        <title>Complete genome sequencing of Piscirickettsia salmonis strain Psal-009.</title>
        <authorList>
            <person name="Schober I."/>
            <person name="Bunk B."/>
            <person name="Sproer C."/>
            <person name="Carril G.P."/>
            <person name="Riedel T."/>
            <person name="Flores-Herrera P.A."/>
            <person name="Nourdin-Galindo G."/>
            <person name="Marshall S.H."/>
            <person name="Overmann J."/>
        </authorList>
    </citation>
    <scope>NUCLEOTIDE SEQUENCE [LARGE SCALE GENOMIC DNA]</scope>
    <source>
        <strain evidence="2 4">Psal-009</strain>
    </source>
</reference>
<dbReference type="EMBL" id="CP012508">
    <property type="protein sequence ID" value="ALB23504.1"/>
    <property type="molecule type" value="Genomic_DNA"/>
</dbReference>
<dbReference type="Proteomes" id="UP000029558">
    <property type="component" value="Chromosome"/>
</dbReference>
<dbReference type="AlphaFoldDB" id="A0A0K2L5U0"/>